<feature type="domain" description="C2H2-type" evidence="1">
    <location>
        <begin position="85"/>
        <end position="107"/>
    </location>
</feature>
<feature type="domain" description="C2H2-type" evidence="1">
    <location>
        <begin position="131"/>
        <end position="155"/>
    </location>
</feature>
<feature type="domain" description="C2H2-type" evidence="1">
    <location>
        <begin position="215"/>
        <end position="239"/>
    </location>
</feature>
<dbReference type="EMBL" id="KZ349267">
    <property type="protein sequence ID" value="PIO65143.1"/>
    <property type="molecule type" value="Genomic_DNA"/>
</dbReference>
<evidence type="ECO:0000313" key="3">
    <source>
        <dbReference type="Proteomes" id="UP000230423"/>
    </source>
</evidence>
<protein>
    <recommendedName>
        <fullName evidence="1">C2H2-type domain-containing protein</fullName>
    </recommendedName>
</protein>
<evidence type="ECO:0000259" key="1">
    <source>
        <dbReference type="SMART" id="SM00355"/>
    </source>
</evidence>
<keyword evidence="3" id="KW-1185">Reference proteome</keyword>
<dbReference type="InterPro" id="IPR013087">
    <property type="entry name" value="Znf_C2H2_type"/>
</dbReference>
<dbReference type="SMART" id="SM00355">
    <property type="entry name" value="ZnF_C2H2"/>
    <property type="match status" value="6"/>
</dbReference>
<proteinExistence type="predicted"/>
<dbReference type="Proteomes" id="UP000230423">
    <property type="component" value="Unassembled WGS sequence"/>
</dbReference>
<name>A0A2G9U4I5_TELCI</name>
<feature type="domain" description="C2H2-type" evidence="1">
    <location>
        <begin position="379"/>
        <end position="400"/>
    </location>
</feature>
<reference evidence="2 3" key="1">
    <citation type="submission" date="2015-09" db="EMBL/GenBank/DDBJ databases">
        <title>Draft genome of the parasitic nematode Teladorsagia circumcincta isolate WARC Sus (inbred).</title>
        <authorList>
            <person name="Mitreva M."/>
        </authorList>
    </citation>
    <scope>NUCLEOTIDE SEQUENCE [LARGE SCALE GENOMIC DNA]</scope>
    <source>
        <strain evidence="2 3">S</strain>
    </source>
</reference>
<dbReference type="OrthoDB" id="3561125at2759"/>
<accession>A0A2G9U4I5</accession>
<feature type="domain" description="C2H2-type" evidence="1">
    <location>
        <begin position="454"/>
        <end position="477"/>
    </location>
</feature>
<gene>
    <name evidence="2" type="ORF">TELCIR_13201</name>
</gene>
<evidence type="ECO:0000313" key="2">
    <source>
        <dbReference type="EMBL" id="PIO65143.1"/>
    </source>
</evidence>
<organism evidence="2 3">
    <name type="scientific">Teladorsagia circumcincta</name>
    <name type="common">Brown stomach worm</name>
    <name type="synonym">Ostertagia circumcincta</name>
    <dbReference type="NCBI Taxonomy" id="45464"/>
    <lineage>
        <taxon>Eukaryota</taxon>
        <taxon>Metazoa</taxon>
        <taxon>Ecdysozoa</taxon>
        <taxon>Nematoda</taxon>
        <taxon>Chromadorea</taxon>
        <taxon>Rhabditida</taxon>
        <taxon>Rhabditina</taxon>
        <taxon>Rhabditomorpha</taxon>
        <taxon>Strongyloidea</taxon>
        <taxon>Trichostrongylidae</taxon>
        <taxon>Teladorsagia</taxon>
    </lineage>
</organism>
<sequence>MHQFQDTSPDDDSSNESTSADPLDFATLLTAFISNGSNPILNGNGVDGEKIKDELNVFDPLMFFDNVEDVGNVSGLVDSKAKNKVTCVVCKIEVCNTARQRHVFMVHVKKEDMYQYPGRHIAQKHLKKPLYECPVCEGFGSYEGCTVMKHIHKVHPDCPEAQPMSNLERYADEIRDLQNRCFPNRPMKLVRPKESTRPRERHHCKICGTQRTRIFECPLCNFASNYDVHRVKWHIKWMHKDDKELEPISHENEYRKEIDHLNEECFPGWQHRRKPFWWLDNDDKKSEDDSVYDDSLDHQSKEHVGQPMKRVSEWTCREFKPTSNFLRHVAKDHLDMPLFQCAMCEWGAADAYEVKAHMVKPGTFDKRKDSTMVSDENKVTCQECFQEMKTEDRQIHVYRHHLKEPRLYECPLCDFSHHACSSDVRAHIKCRLCDEDVRQTSRHIAEAHLMIQLHQCPLCEYGAPESRLVKRHLRNNHDESVRVTI</sequence>
<feature type="domain" description="C2H2-type" evidence="1">
    <location>
        <begin position="339"/>
        <end position="359"/>
    </location>
</feature>
<dbReference type="AlphaFoldDB" id="A0A2G9U4I5"/>